<dbReference type="HAMAP" id="MF_01129">
    <property type="entry name" value="PPase_energized_pump"/>
    <property type="match status" value="1"/>
</dbReference>
<dbReference type="GO" id="GO:0030955">
    <property type="term" value="F:potassium ion binding"/>
    <property type="evidence" value="ECO:0007669"/>
    <property type="project" value="UniProtKB-UniRule"/>
</dbReference>
<feature type="transmembrane region" description="Helical" evidence="9">
    <location>
        <begin position="321"/>
        <end position="341"/>
    </location>
</feature>
<feature type="transmembrane region" description="Helical" evidence="9">
    <location>
        <begin position="487"/>
        <end position="511"/>
    </location>
</feature>
<feature type="site" description="Determinant of potassium dependence" evidence="9">
    <location>
        <position position="550"/>
    </location>
</feature>
<keyword evidence="12" id="KW-1185">Reference proteome</keyword>
<keyword evidence="9" id="KW-0915">Sodium</keyword>
<proteinExistence type="inferred from homology"/>
<keyword evidence="9" id="KW-0630">Potassium</keyword>
<evidence type="ECO:0000256" key="2">
    <source>
        <dbReference type="ARBA" id="ARBA00022448"/>
    </source>
</evidence>
<comment type="similarity">
    <text evidence="9">Belongs to the H(+)-translocating pyrophosphatase (TC 3.A.10) family. K(+)-stimulated subfamily.</text>
</comment>
<dbReference type="KEGG" id="gfm:Enr17x_43950"/>
<evidence type="ECO:0000256" key="5">
    <source>
        <dbReference type="ARBA" id="ARBA00022967"/>
    </source>
</evidence>
<dbReference type="InterPro" id="IPR004131">
    <property type="entry name" value="PPase-energised_H-pump"/>
</dbReference>
<dbReference type="AlphaFoldDB" id="A0A518IGW4"/>
<dbReference type="PANTHER" id="PTHR31998">
    <property type="entry name" value="K(+)-INSENSITIVE PYROPHOSPHATE-ENERGIZED PROTON PUMP"/>
    <property type="match status" value="1"/>
</dbReference>
<gene>
    <name evidence="11" type="primary">hppA1</name>
    <name evidence="9" type="synonym">hppA</name>
    <name evidence="11" type="ORF">Enr17x_43950</name>
</gene>
<feature type="transmembrane region" description="Helical" evidence="9">
    <location>
        <begin position="852"/>
        <end position="873"/>
    </location>
</feature>
<feature type="transmembrane region" description="Helical" evidence="9">
    <location>
        <begin position="694"/>
        <end position="713"/>
    </location>
</feature>
<keyword evidence="6 9" id="KW-1133">Transmembrane helix</keyword>
<feature type="transmembrane region" description="Helical" evidence="9">
    <location>
        <begin position="555"/>
        <end position="573"/>
    </location>
</feature>
<sequence precursor="true">MGLTLRMRFHFRARFSPVRFLTTLITLTFPALFCSASLFAADTTTSPPPEAASETVVISWLVAIAGAIFALFTAFRFFCWMVNQSEGDPKMKAIAEHVREGARAYLDRQFKVVTVFFAVVCALLAFMAFGLNTQSHWVPFAFLTGGFFSALAGWFGMRTATLASARTAHAAKDSLNNGLQVAFRSGAVMGLVVVGLGLLDISLWFGVLHWVVKMDLAEITVTMLCFGMGASSQALFARVGGGIFTKAADVGADLVGKVEAGIPEDDPRNPATIADNVGDNVGDVAGMGADLYESYCGSILASGALGVAAYHGYPKMQMMCLLLPMCLAAIGIFLSVTGIFMVKTEEGASQKNLLKALAKGIDTSAIGVIIASFALVWIMLVIPSQSAGIPADSPLLVGTPLFGVFGAIVCGLVSGWLIGKWTEYSTSDEFKPTRFIADQSSTGPATVIIAGIAEGFYSVWIPILVIGVAIILAFGLCTGFDFANSQIFAMGLYGVAIAAVGMLSTLGVTLATDAYGPIADNAGGNAEMSGQEPFVRQRTDALDSLGNTTAATGKGFAIGSAALTALALLAAYVEEVRIGFERWVENSAIVETISDDMANASALKLSSNCIALRTVNSEGKEPEHNNQGFLLFPALNVSQVTPGREKIEKAEVGATIRGLDITELLERGECVDVKKATVPDFSRFYNFSLLNPKVLVGIFFGVMVAFVFCAMTMKAVGRAAGAMVDEVRRQFREIAGIMENEAEPDYAACVEISTAAAQREMILPAMLGLLSPVAVGVILGVPGVVGLLVGALTSGFAVAIMMANAGGAWDNAKKYIEAGAHGGKGTDAHKATVVGDTVGDPFKDTSGPSLNILIKLMSMVSVVIAGFIIQYALELF</sequence>
<feature type="transmembrane region" description="Helical" evidence="9">
    <location>
        <begin position="361"/>
        <end position="382"/>
    </location>
</feature>
<evidence type="ECO:0000313" key="12">
    <source>
        <dbReference type="Proteomes" id="UP000318313"/>
    </source>
</evidence>
<feature type="transmembrane region" description="Helical" evidence="9">
    <location>
        <begin position="137"/>
        <end position="157"/>
    </location>
</feature>
<feature type="chain" id="PRO_5022062946" description="Putative K(+)-stimulated pyrophosphate-energized sodium pump" evidence="10">
    <location>
        <begin position="41"/>
        <end position="876"/>
    </location>
</feature>
<evidence type="ECO:0000256" key="6">
    <source>
        <dbReference type="ARBA" id="ARBA00022989"/>
    </source>
</evidence>
<feature type="transmembrane region" description="Helical" evidence="9">
    <location>
        <begin position="112"/>
        <end position="131"/>
    </location>
</feature>
<keyword evidence="4 9" id="KW-0460">Magnesium</keyword>
<comment type="function">
    <text evidence="9">Sodium pump that utilizes the energy of pyrophosphate hydrolysis as the driving force for Na(+) movement across the membrane.</text>
</comment>
<dbReference type="GO" id="GO:0000287">
    <property type="term" value="F:magnesium ion binding"/>
    <property type="evidence" value="ECO:0007669"/>
    <property type="project" value="UniProtKB-UniRule"/>
</dbReference>
<organism evidence="11 12">
    <name type="scientific">Gimesia fumaroli</name>
    <dbReference type="NCBI Taxonomy" id="2527976"/>
    <lineage>
        <taxon>Bacteria</taxon>
        <taxon>Pseudomonadati</taxon>
        <taxon>Planctomycetota</taxon>
        <taxon>Planctomycetia</taxon>
        <taxon>Planctomycetales</taxon>
        <taxon>Planctomycetaceae</taxon>
        <taxon>Gimesia</taxon>
    </lineage>
</organism>
<keyword evidence="9" id="KW-1003">Cell membrane</keyword>
<evidence type="ECO:0000256" key="3">
    <source>
        <dbReference type="ARBA" id="ARBA00022692"/>
    </source>
</evidence>
<feature type="transmembrane region" description="Helical" evidence="9">
    <location>
        <begin position="56"/>
        <end position="82"/>
    </location>
</feature>
<comment type="subunit">
    <text evidence="9">Homodimer.</text>
</comment>
<accession>A0A518IGW4</accession>
<feature type="transmembrane region" description="Helical" evidence="9">
    <location>
        <begin position="187"/>
        <end position="207"/>
    </location>
</feature>
<keyword evidence="9" id="KW-0739">Sodium transport</keyword>
<keyword evidence="10" id="KW-0732">Signal</keyword>
<evidence type="ECO:0000256" key="9">
    <source>
        <dbReference type="HAMAP-Rule" id="MF_01129"/>
    </source>
</evidence>
<keyword evidence="5 9" id="KW-1278">Translocase</keyword>
<dbReference type="NCBIfam" id="NF001960">
    <property type="entry name" value="PRK00733.3-5"/>
    <property type="match status" value="1"/>
</dbReference>
<dbReference type="Pfam" id="PF03030">
    <property type="entry name" value="H_PPase"/>
    <property type="match status" value="1"/>
</dbReference>
<feature type="transmembrane region" description="Helical" evidence="9">
    <location>
        <begin position="394"/>
        <end position="418"/>
    </location>
</feature>
<keyword evidence="7 9" id="KW-0406">Ion transport</keyword>
<reference evidence="11 12" key="1">
    <citation type="submission" date="2019-03" db="EMBL/GenBank/DDBJ databases">
        <title>Deep-cultivation of Planctomycetes and their phenomic and genomic characterization uncovers novel biology.</title>
        <authorList>
            <person name="Wiegand S."/>
            <person name="Jogler M."/>
            <person name="Boedeker C."/>
            <person name="Pinto D."/>
            <person name="Vollmers J."/>
            <person name="Rivas-Marin E."/>
            <person name="Kohn T."/>
            <person name="Peeters S.H."/>
            <person name="Heuer A."/>
            <person name="Rast P."/>
            <person name="Oberbeckmann S."/>
            <person name="Bunk B."/>
            <person name="Jeske O."/>
            <person name="Meyerdierks A."/>
            <person name="Storesund J.E."/>
            <person name="Kallscheuer N."/>
            <person name="Luecker S."/>
            <person name="Lage O.M."/>
            <person name="Pohl T."/>
            <person name="Merkel B.J."/>
            <person name="Hornburger P."/>
            <person name="Mueller R.-W."/>
            <person name="Bruemmer F."/>
            <person name="Labrenz M."/>
            <person name="Spormann A.M."/>
            <person name="Op den Camp H."/>
            <person name="Overmann J."/>
            <person name="Amann R."/>
            <person name="Jetten M.S.M."/>
            <person name="Mascher T."/>
            <person name="Medema M.H."/>
            <person name="Devos D.P."/>
            <person name="Kaster A.-K."/>
            <person name="Ovreas L."/>
            <person name="Rohde M."/>
            <person name="Galperin M.Y."/>
            <person name="Jogler C."/>
        </authorList>
    </citation>
    <scope>NUCLEOTIDE SEQUENCE [LARGE SCALE GENOMIC DNA]</scope>
    <source>
        <strain evidence="11 12">Enr17</strain>
    </source>
</reference>
<evidence type="ECO:0000256" key="10">
    <source>
        <dbReference type="SAM" id="SignalP"/>
    </source>
</evidence>
<dbReference type="GO" id="GO:0012505">
    <property type="term" value="C:endomembrane system"/>
    <property type="evidence" value="ECO:0007669"/>
    <property type="project" value="UniProtKB-SubCell"/>
</dbReference>
<feature type="transmembrane region" description="Helical" evidence="9">
    <location>
        <begin position="769"/>
        <end position="792"/>
    </location>
</feature>
<evidence type="ECO:0000313" key="11">
    <source>
        <dbReference type="EMBL" id="QDV52334.1"/>
    </source>
</evidence>
<keyword evidence="2 9" id="KW-0813">Transport</keyword>
<dbReference type="GO" id="GO:0009678">
    <property type="term" value="F:diphosphate hydrolysis-driven proton transmembrane transporter activity"/>
    <property type="evidence" value="ECO:0007669"/>
    <property type="project" value="UniProtKB-UniRule"/>
</dbReference>
<dbReference type="NCBIfam" id="NF001954">
    <property type="entry name" value="PRK00733.2-2"/>
    <property type="match status" value="1"/>
</dbReference>
<comment type="catalytic activity">
    <reaction evidence="9">
        <text>Na(+)(in) + diphosphate + H2O = Na(+)(out) + 2 phosphate + H(+)</text>
        <dbReference type="Rhea" id="RHEA:57884"/>
        <dbReference type="ChEBI" id="CHEBI:15377"/>
        <dbReference type="ChEBI" id="CHEBI:15378"/>
        <dbReference type="ChEBI" id="CHEBI:29101"/>
        <dbReference type="ChEBI" id="CHEBI:33019"/>
        <dbReference type="ChEBI" id="CHEBI:43474"/>
        <dbReference type="EC" id="7.2.3.1"/>
    </reaction>
</comment>
<feature type="transmembrane region" description="Helical" evidence="9">
    <location>
        <begin position="459"/>
        <end position="480"/>
    </location>
</feature>
<evidence type="ECO:0000256" key="1">
    <source>
        <dbReference type="ARBA" id="ARBA00004127"/>
    </source>
</evidence>
<comment type="activity regulation">
    <text evidence="9">Requires K(+) for maximal activity.</text>
</comment>
<keyword evidence="11" id="KW-0378">Hydrolase</keyword>
<dbReference type="GO" id="GO:0004427">
    <property type="term" value="F:inorganic diphosphate phosphatase activity"/>
    <property type="evidence" value="ECO:0007669"/>
    <property type="project" value="UniProtKB-UniRule"/>
</dbReference>
<protein>
    <recommendedName>
        <fullName evidence="9">Putative K(+)-stimulated pyrophosphate-energized sodium pump</fullName>
        <ecNumber evidence="9">7.2.3.1</ecNumber>
    </recommendedName>
    <alternativeName>
        <fullName evidence="9">Membrane-bound sodium-translocating pyrophosphatase</fullName>
    </alternativeName>
    <alternativeName>
        <fullName evidence="9">Pyrophosphate-energized inorganic pyrophosphatase</fullName>
        <shortName evidence="9">Na(+)-PPase</shortName>
    </alternativeName>
</protein>
<keyword evidence="3 9" id="KW-0812">Transmembrane</keyword>
<comment type="caution">
    <text evidence="9">Lacks conserved residue(s) required for the propagation of feature annotation.</text>
</comment>
<dbReference type="NCBIfam" id="TIGR01104">
    <property type="entry name" value="V_PPase"/>
    <property type="match status" value="1"/>
</dbReference>
<dbReference type="GO" id="GO:0006814">
    <property type="term" value="P:sodium ion transport"/>
    <property type="evidence" value="ECO:0007669"/>
    <property type="project" value="UniProtKB-UniRule"/>
</dbReference>
<name>A0A518IGW4_9PLAN</name>
<comment type="cofactor">
    <cofactor evidence="9">
        <name>Mg(2+)</name>
        <dbReference type="ChEBI" id="CHEBI:18420"/>
    </cofactor>
</comment>
<dbReference type="EMBL" id="CP037452">
    <property type="protein sequence ID" value="QDV52334.1"/>
    <property type="molecule type" value="Genomic_DNA"/>
</dbReference>
<comment type="subcellular location">
    <subcellularLocation>
        <location evidence="9">Cell membrane</location>
        <topology evidence="9">Multi-pass membrane protein</topology>
    </subcellularLocation>
    <subcellularLocation>
        <location evidence="1">Endomembrane system</location>
        <topology evidence="1">Multi-pass membrane protein</topology>
    </subcellularLocation>
</comment>
<evidence type="ECO:0000256" key="7">
    <source>
        <dbReference type="ARBA" id="ARBA00023065"/>
    </source>
</evidence>
<evidence type="ECO:0000256" key="8">
    <source>
        <dbReference type="ARBA" id="ARBA00023136"/>
    </source>
</evidence>
<evidence type="ECO:0000256" key="4">
    <source>
        <dbReference type="ARBA" id="ARBA00022842"/>
    </source>
</evidence>
<dbReference type="Proteomes" id="UP000318313">
    <property type="component" value="Chromosome"/>
</dbReference>
<keyword evidence="8 9" id="KW-0472">Membrane</keyword>
<feature type="signal peptide" evidence="10">
    <location>
        <begin position="1"/>
        <end position="40"/>
    </location>
</feature>
<dbReference type="GO" id="GO:0005886">
    <property type="term" value="C:plasma membrane"/>
    <property type="evidence" value="ECO:0007669"/>
    <property type="project" value="UniProtKB-SubCell"/>
</dbReference>
<dbReference type="PIRSF" id="PIRSF001265">
    <property type="entry name" value="H+-PPase"/>
    <property type="match status" value="1"/>
</dbReference>
<dbReference type="EC" id="7.2.3.1" evidence="9"/>